<name>A0A9D1CVQ7_9FIRM</name>
<protein>
    <submittedName>
        <fullName evidence="1">Uncharacterized protein</fullName>
    </submittedName>
</protein>
<reference evidence="1" key="1">
    <citation type="submission" date="2020-10" db="EMBL/GenBank/DDBJ databases">
        <authorList>
            <person name="Gilroy R."/>
        </authorList>
    </citation>
    <scope>NUCLEOTIDE SEQUENCE</scope>
    <source>
        <strain evidence="1">ChiSjej6B24-2974</strain>
    </source>
</reference>
<proteinExistence type="predicted"/>
<dbReference type="AlphaFoldDB" id="A0A9D1CVQ7"/>
<comment type="caution">
    <text evidence="1">The sequence shown here is derived from an EMBL/GenBank/DDBJ whole genome shotgun (WGS) entry which is preliminary data.</text>
</comment>
<dbReference type="EMBL" id="DVFZ01000001">
    <property type="protein sequence ID" value="HIQ81469.1"/>
    <property type="molecule type" value="Genomic_DNA"/>
</dbReference>
<evidence type="ECO:0000313" key="2">
    <source>
        <dbReference type="Proteomes" id="UP000824260"/>
    </source>
</evidence>
<reference evidence="1" key="2">
    <citation type="journal article" date="2021" name="PeerJ">
        <title>Extensive microbial diversity within the chicken gut microbiome revealed by metagenomics and culture.</title>
        <authorList>
            <person name="Gilroy R."/>
            <person name="Ravi A."/>
            <person name="Getino M."/>
            <person name="Pursley I."/>
            <person name="Horton D.L."/>
            <person name="Alikhan N.F."/>
            <person name="Baker D."/>
            <person name="Gharbi K."/>
            <person name="Hall N."/>
            <person name="Watson M."/>
            <person name="Adriaenssens E.M."/>
            <person name="Foster-Nyarko E."/>
            <person name="Jarju S."/>
            <person name="Secka A."/>
            <person name="Antonio M."/>
            <person name="Oren A."/>
            <person name="Chaudhuri R.R."/>
            <person name="La Ragione R."/>
            <person name="Hildebrand F."/>
            <person name="Pallen M.J."/>
        </authorList>
    </citation>
    <scope>NUCLEOTIDE SEQUENCE</scope>
    <source>
        <strain evidence="1">ChiSjej6B24-2974</strain>
    </source>
</reference>
<evidence type="ECO:0000313" key="1">
    <source>
        <dbReference type="EMBL" id="HIQ81469.1"/>
    </source>
</evidence>
<organism evidence="1 2">
    <name type="scientific">Candidatus Pullichristensenella stercorigallinarum</name>
    <dbReference type="NCBI Taxonomy" id="2840909"/>
    <lineage>
        <taxon>Bacteria</taxon>
        <taxon>Bacillati</taxon>
        <taxon>Bacillota</taxon>
        <taxon>Clostridia</taxon>
        <taxon>Candidatus Pullichristensenella</taxon>
    </lineage>
</organism>
<sequence length="211" mass="23422">MQEAVAGKIADLLMEQYKTLAAKGGFAGELRAAALAGPEALYPACKALFWTQTTPALYGAIRAAARQAEQLHYEVFHAHEKEDPPALARAQALLEAAQALCNLIPAQNRQTREQADRICRCIAVYVRQIRDRPESGAAGISPAQAEHSQNRLRGEYIYNARKHEGRTFAALSRELGLSDSRISQIYRREDWRRNAYAADHYLNDGPALDGF</sequence>
<gene>
    <name evidence="1" type="ORF">IAA52_00020</name>
</gene>
<dbReference type="Proteomes" id="UP000824260">
    <property type="component" value="Unassembled WGS sequence"/>
</dbReference>
<accession>A0A9D1CVQ7</accession>